<reference evidence="2" key="1">
    <citation type="submission" date="2017-03" db="EMBL/GenBank/DDBJ databases">
        <title>Phytopthora megakarya and P. palmivora, two closely related causual agents of cacao black pod achieved similar genome size and gene model numbers by different mechanisms.</title>
        <authorList>
            <person name="Ali S."/>
            <person name="Shao J."/>
            <person name="Larry D.J."/>
            <person name="Kronmiller B."/>
            <person name="Shen D."/>
            <person name="Strem M.D."/>
            <person name="Melnick R.L."/>
            <person name="Guiltinan M.J."/>
            <person name="Tyler B.M."/>
            <person name="Meinhardt L.W."/>
            <person name="Bailey B.A."/>
        </authorList>
    </citation>
    <scope>NUCLEOTIDE SEQUENCE [LARGE SCALE GENOMIC DNA]</scope>
    <source>
        <strain evidence="2">zdho120</strain>
    </source>
</reference>
<organism evidence="1 2">
    <name type="scientific">Phytophthora megakarya</name>
    <dbReference type="NCBI Taxonomy" id="4795"/>
    <lineage>
        <taxon>Eukaryota</taxon>
        <taxon>Sar</taxon>
        <taxon>Stramenopiles</taxon>
        <taxon>Oomycota</taxon>
        <taxon>Peronosporomycetes</taxon>
        <taxon>Peronosporales</taxon>
        <taxon>Peronosporaceae</taxon>
        <taxon>Phytophthora</taxon>
    </lineage>
</organism>
<keyword evidence="2" id="KW-1185">Reference proteome</keyword>
<sequence>MVLTLDFELLRSLRGEVTGLVLVLLDVELAVDFGLQRSAADGGGTEALTSAVGRLYEGIFPTEMWAQCCGFATTTNPCETFNAAIKRDVTLRRISK</sequence>
<dbReference type="EMBL" id="NBNE01004894">
    <property type="protein sequence ID" value="OWZ04572.1"/>
    <property type="molecule type" value="Genomic_DNA"/>
</dbReference>
<dbReference type="AlphaFoldDB" id="A0A225VGX5"/>
<accession>A0A225VGX5</accession>
<comment type="caution">
    <text evidence="1">The sequence shown here is derived from an EMBL/GenBank/DDBJ whole genome shotgun (WGS) entry which is preliminary data.</text>
</comment>
<name>A0A225VGX5_9STRA</name>
<proteinExistence type="predicted"/>
<evidence type="ECO:0000313" key="2">
    <source>
        <dbReference type="Proteomes" id="UP000198211"/>
    </source>
</evidence>
<gene>
    <name evidence="1" type="ORF">PHMEG_00023504</name>
</gene>
<protein>
    <submittedName>
        <fullName evidence="1">Uncharacterized protein</fullName>
    </submittedName>
</protein>
<evidence type="ECO:0000313" key="1">
    <source>
        <dbReference type="EMBL" id="OWZ04572.1"/>
    </source>
</evidence>
<dbReference type="Proteomes" id="UP000198211">
    <property type="component" value="Unassembled WGS sequence"/>
</dbReference>